<gene>
    <name evidence="1" type="ORF">C8F04DRAFT_1003819</name>
</gene>
<evidence type="ECO:0008006" key="3">
    <source>
        <dbReference type="Google" id="ProtNLM"/>
    </source>
</evidence>
<keyword evidence="2" id="KW-1185">Reference proteome</keyword>
<dbReference type="Gene3D" id="3.80.10.10">
    <property type="entry name" value="Ribonuclease Inhibitor"/>
    <property type="match status" value="1"/>
</dbReference>
<comment type="caution">
    <text evidence="1">The sequence shown here is derived from an EMBL/GenBank/DDBJ whole genome shotgun (WGS) entry which is preliminary data.</text>
</comment>
<dbReference type="Proteomes" id="UP001218188">
    <property type="component" value="Unassembled WGS sequence"/>
</dbReference>
<protein>
    <recommendedName>
        <fullName evidence="3">F-box domain-containing protein</fullName>
    </recommendedName>
</protein>
<accession>A0AAD6X0Y2</accession>
<evidence type="ECO:0000313" key="2">
    <source>
        <dbReference type="Proteomes" id="UP001218188"/>
    </source>
</evidence>
<sequence>MNRTLHIPEILGIIFGHLDPSDILSGKDSSRTLAALARTCKAFKNPALDALWTFHVDLIPALRCFPEDIWDRTLQIDQQLNFVAFRRPLTPEDWEVPLDQWKRIKIFRIFTFDTSRISLAVCETLRICCPDSILFPNVQEVSWYDMDPRKLPILSLLLSSRLHRISIGSGESTILSTLGNRSPDLTHVDLRGQHSGLDILPSVVTLMSKLQRLESLFIVAADAAILQLAARMSRLRYLVVDKVLHFGALSLQNVPRPHFPSLEILNLWATTVEVARTIIAATHHPLTAVNLLCGGGLADCRTIARLYTALAAPRVHSALHTLHIEVSGNHPEIIAGDTLRILFPFTHLRTIVLKPYLGFDLDDDLLLEVARTWTRVEDLRLAVLNTNHPMRVDVRVTLTGIHALAKHCPKLRNLEITFDATSVPELKEVWAQEKLTMMRVDLSPISSPADVATFLSRIFPGLQELESYCPCDKPKTELWKRVDRYLKAGTEFAHDDESADGA</sequence>
<dbReference type="InterPro" id="IPR032675">
    <property type="entry name" value="LRR_dom_sf"/>
</dbReference>
<reference evidence="1" key="1">
    <citation type="submission" date="2023-03" db="EMBL/GenBank/DDBJ databases">
        <title>Massive genome expansion in bonnet fungi (Mycena s.s.) driven by repeated elements and novel gene families across ecological guilds.</title>
        <authorList>
            <consortium name="Lawrence Berkeley National Laboratory"/>
            <person name="Harder C.B."/>
            <person name="Miyauchi S."/>
            <person name="Viragh M."/>
            <person name="Kuo A."/>
            <person name="Thoen E."/>
            <person name="Andreopoulos B."/>
            <person name="Lu D."/>
            <person name="Skrede I."/>
            <person name="Drula E."/>
            <person name="Henrissat B."/>
            <person name="Morin E."/>
            <person name="Kohler A."/>
            <person name="Barry K."/>
            <person name="LaButti K."/>
            <person name="Morin E."/>
            <person name="Salamov A."/>
            <person name="Lipzen A."/>
            <person name="Mereny Z."/>
            <person name="Hegedus B."/>
            <person name="Baldrian P."/>
            <person name="Stursova M."/>
            <person name="Weitz H."/>
            <person name="Taylor A."/>
            <person name="Grigoriev I.V."/>
            <person name="Nagy L.G."/>
            <person name="Martin F."/>
            <person name="Kauserud H."/>
        </authorList>
    </citation>
    <scope>NUCLEOTIDE SEQUENCE</scope>
    <source>
        <strain evidence="1">CBHHK200</strain>
    </source>
</reference>
<dbReference type="SUPFAM" id="SSF52047">
    <property type="entry name" value="RNI-like"/>
    <property type="match status" value="1"/>
</dbReference>
<evidence type="ECO:0000313" key="1">
    <source>
        <dbReference type="EMBL" id="KAJ7032542.1"/>
    </source>
</evidence>
<dbReference type="EMBL" id="JARJCM010000072">
    <property type="protein sequence ID" value="KAJ7032542.1"/>
    <property type="molecule type" value="Genomic_DNA"/>
</dbReference>
<organism evidence="1 2">
    <name type="scientific">Mycena alexandri</name>
    <dbReference type="NCBI Taxonomy" id="1745969"/>
    <lineage>
        <taxon>Eukaryota</taxon>
        <taxon>Fungi</taxon>
        <taxon>Dikarya</taxon>
        <taxon>Basidiomycota</taxon>
        <taxon>Agaricomycotina</taxon>
        <taxon>Agaricomycetes</taxon>
        <taxon>Agaricomycetidae</taxon>
        <taxon>Agaricales</taxon>
        <taxon>Marasmiineae</taxon>
        <taxon>Mycenaceae</taxon>
        <taxon>Mycena</taxon>
    </lineage>
</organism>
<name>A0AAD6X0Y2_9AGAR</name>
<proteinExistence type="predicted"/>
<dbReference type="AlphaFoldDB" id="A0AAD6X0Y2"/>